<name>K9TB93_9CYAN</name>
<dbReference type="EMBL" id="CP003607">
    <property type="protein sequence ID" value="AFY80172.1"/>
    <property type="molecule type" value="Genomic_DNA"/>
</dbReference>
<evidence type="ECO:0000313" key="1">
    <source>
        <dbReference type="EMBL" id="AFY80172.1"/>
    </source>
</evidence>
<dbReference type="AlphaFoldDB" id="K9TB93"/>
<dbReference type="eggNOG" id="ENOG50336EV">
    <property type="taxonomic scope" value="Bacteria"/>
</dbReference>
<dbReference type="Proteomes" id="UP000010367">
    <property type="component" value="Chromosome"/>
</dbReference>
<dbReference type="KEGG" id="oac:Oscil6304_0423"/>
<dbReference type="InParanoid" id="K9TB93"/>
<sequence length="281" mass="31218">MAEQTGAFDFEFRTGEGETITEIFNTTPLHEQYTALSTRYDVFQSFYLEQFKFTISIESLAQAEIPALAADDTETEKAIKIRNIERKYPKLGLEIYQAHNGGPWRRQALAILQNRGSEYYLPAIAPYLAVGEVDVMGPATRLGLKFIAMLTNGVFYGPLGENDYVIIKGAWRQVVDLIPKLTEITEVVSNFGVLIDSSSTPVRGPNLTRKLIWVRNAGSRRVWISFGEVAAIDRGSYLNPGDTLNYEATRYRLTQGINAIAVPPEPGESEGPILLTGMEAS</sequence>
<organism evidence="1 2">
    <name type="scientific">Oscillatoria acuminata PCC 6304</name>
    <dbReference type="NCBI Taxonomy" id="56110"/>
    <lineage>
        <taxon>Bacteria</taxon>
        <taxon>Bacillati</taxon>
        <taxon>Cyanobacteriota</taxon>
        <taxon>Cyanophyceae</taxon>
        <taxon>Oscillatoriophycideae</taxon>
        <taxon>Oscillatoriales</taxon>
        <taxon>Oscillatoriaceae</taxon>
        <taxon>Oscillatoria</taxon>
    </lineage>
</organism>
<evidence type="ECO:0000313" key="2">
    <source>
        <dbReference type="Proteomes" id="UP000010367"/>
    </source>
</evidence>
<keyword evidence="2" id="KW-1185">Reference proteome</keyword>
<accession>K9TB93</accession>
<dbReference type="HOGENOM" id="CLU_989861_0_0_3"/>
<protein>
    <submittedName>
        <fullName evidence="1">Uncharacterized protein</fullName>
    </submittedName>
</protein>
<reference evidence="1 2" key="1">
    <citation type="submission" date="2012-06" db="EMBL/GenBank/DDBJ databases">
        <title>Finished chromosome of genome of Oscillatoria acuminata PCC 6304.</title>
        <authorList>
            <consortium name="US DOE Joint Genome Institute"/>
            <person name="Gugger M."/>
            <person name="Coursin T."/>
            <person name="Rippka R."/>
            <person name="Tandeau De Marsac N."/>
            <person name="Huntemann M."/>
            <person name="Wei C.-L."/>
            <person name="Han J."/>
            <person name="Detter J.C."/>
            <person name="Han C."/>
            <person name="Tapia R."/>
            <person name="Davenport K."/>
            <person name="Daligault H."/>
            <person name="Erkkila T."/>
            <person name="Gu W."/>
            <person name="Munk A.C.C."/>
            <person name="Teshima H."/>
            <person name="Xu Y."/>
            <person name="Chain P."/>
            <person name="Chen A."/>
            <person name="Krypides N."/>
            <person name="Mavromatis K."/>
            <person name="Markowitz V."/>
            <person name="Szeto E."/>
            <person name="Ivanova N."/>
            <person name="Mikhailova N."/>
            <person name="Ovchinnikova G."/>
            <person name="Pagani I."/>
            <person name="Pati A."/>
            <person name="Goodwin L."/>
            <person name="Peters L."/>
            <person name="Pitluck S."/>
            <person name="Woyke T."/>
            <person name="Kerfeld C."/>
        </authorList>
    </citation>
    <scope>NUCLEOTIDE SEQUENCE [LARGE SCALE GENOMIC DNA]</scope>
    <source>
        <strain evidence="1 2">PCC 6304</strain>
    </source>
</reference>
<gene>
    <name evidence="1" type="ORF">Oscil6304_0423</name>
</gene>
<proteinExistence type="predicted"/>
<dbReference type="RefSeq" id="WP_015146822.1">
    <property type="nucleotide sequence ID" value="NC_019693.1"/>
</dbReference>
<dbReference type="STRING" id="56110.Oscil6304_0423"/>